<dbReference type="PANTHER" id="PTHR11012:SF59">
    <property type="entry name" value="CHK KINASE-LIKE DOMAIN-CONTAINING PROTEIN-RELATED"/>
    <property type="match status" value="1"/>
</dbReference>
<dbReference type="InterPro" id="IPR004119">
    <property type="entry name" value="EcKL"/>
</dbReference>
<evidence type="ECO:0000259" key="1">
    <source>
        <dbReference type="SMART" id="SM00587"/>
    </source>
</evidence>
<dbReference type="Pfam" id="PF02958">
    <property type="entry name" value="EcKL"/>
    <property type="match status" value="1"/>
</dbReference>
<dbReference type="STRING" id="7176.B0X957"/>
<sequence length="417" mass="47970">MAAEDLVLGLTCADKQTIVENYLKDFAGGKFTILSSSVASFGEQRTGYLGDHHQLTIVIDSGEDESREITFFAKKLPTRIPKLAAYLVEMKAFSKEAELFRELLPRLLKFGRFGPKCLFQKDNELLVFKNVRVEGFNVLDGNRGLLDLVHLEQVLRALARLHAASFALEAQLGRSLVEAFPGILDENAWVNEENHARTLELELVIKTLCAVIEHHEKVEQRKEELLRKIPDCVRQLFELVKSSTGYRNAVGHGDLWNNNIMFQHNESGVPVDCLLVDFQLPRYVPPAYDFNMLAALTTTRDFRRKHLTFLQGFYYQSLKSELLRHGLNIEQILSKDEFWESCKFYQKAGAIDSFIINHITLLPRNLLDETFSSAEQFERFDEKFKTEKCLKAFDEDAEYRSRVVDIVETLYEVFDLV</sequence>
<reference evidence="3" key="2">
    <citation type="submission" date="2020-05" db="UniProtKB">
        <authorList>
            <consortium name="EnsemblMetazoa"/>
        </authorList>
    </citation>
    <scope>IDENTIFICATION</scope>
    <source>
        <strain evidence="3">JHB</strain>
    </source>
</reference>
<evidence type="ECO:0000313" key="2">
    <source>
        <dbReference type="EMBL" id="EDS42963.1"/>
    </source>
</evidence>
<dbReference type="InterPro" id="IPR011009">
    <property type="entry name" value="Kinase-like_dom_sf"/>
</dbReference>
<accession>B0X957</accession>
<dbReference type="InterPro" id="IPR015897">
    <property type="entry name" value="CHK_kinase-like"/>
</dbReference>
<organism>
    <name type="scientific">Culex quinquefasciatus</name>
    <name type="common">Southern house mosquito</name>
    <name type="synonym">Culex pungens</name>
    <dbReference type="NCBI Taxonomy" id="7176"/>
    <lineage>
        <taxon>Eukaryota</taxon>
        <taxon>Metazoa</taxon>
        <taxon>Ecdysozoa</taxon>
        <taxon>Arthropoda</taxon>
        <taxon>Hexapoda</taxon>
        <taxon>Insecta</taxon>
        <taxon>Pterygota</taxon>
        <taxon>Neoptera</taxon>
        <taxon>Endopterygota</taxon>
        <taxon>Diptera</taxon>
        <taxon>Nematocera</taxon>
        <taxon>Culicoidea</taxon>
        <taxon>Culicidae</taxon>
        <taxon>Culicinae</taxon>
        <taxon>Culicini</taxon>
        <taxon>Culex</taxon>
        <taxon>Culex</taxon>
    </lineage>
</organism>
<dbReference type="OrthoDB" id="6334212at2759"/>
<dbReference type="KEGG" id="cqu:CpipJ_CPIJ015913"/>
<dbReference type="Gene3D" id="3.90.1200.10">
    <property type="match status" value="1"/>
</dbReference>
<keyword evidence="4" id="KW-1185">Reference proteome</keyword>
<feature type="domain" description="CHK kinase-like" evidence="1">
    <location>
        <begin position="126"/>
        <end position="324"/>
    </location>
</feature>
<protein>
    <submittedName>
        <fullName evidence="2">Juvenile hormone-inducible protein</fullName>
    </submittedName>
</protein>
<dbReference type="eggNOG" id="ENOG502SF49">
    <property type="taxonomic scope" value="Eukaryota"/>
</dbReference>
<dbReference type="EMBL" id="DS232520">
    <property type="protein sequence ID" value="EDS42963.1"/>
    <property type="molecule type" value="Genomic_DNA"/>
</dbReference>
<dbReference type="AlphaFoldDB" id="B0X957"/>
<dbReference type="OMA" id="DMITQIV"/>
<dbReference type="PANTHER" id="PTHR11012">
    <property type="entry name" value="PROTEIN KINASE-LIKE DOMAIN-CONTAINING"/>
    <property type="match status" value="1"/>
</dbReference>
<dbReference type="SUPFAM" id="SSF56112">
    <property type="entry name" value="Protein kinase-like (PK-like)"/>
    <property type="match status" value="1"/>
</dbReference>
<dbReference type="SMART" id="SM00587">
    <property type="entry name" value="CHK"/>
    <property type="match status" value="1"/>
</dbReference>
<dbReference type="HOGENOM" id="CLU_010718_3_1_1"/>
<dbReference type="Proteomes" id="UP000002320">
    <property type="component" value="Unassembled WGS sequence"/>
</dbReference>
<dbReference type="EnsemblMetazoa" id="CPIJ015913-RA">
    <property type="protein sequence ID" value="CPIJ015913-PA"/>
    <property type="gene ID" value="CPIJ015913"/>
</dbReference>
<evidence type="ECO:0000313" key="4">
    <source>
        <dbReference type="Proteomes" id="UP000002320"/>
    </source>
</evidence>
<proteinExistence type="predicted"/>
<dbReference type="VEuPathDB" id="VectorBase:CPIJ015913"/>
<dbReference type="InParanoid" id="B0X957"/>
<name>B0X957_CULQU</name>
<evidence type="ECO:0000313" key="3">
    <source>
        <dbReference type="EnsemblMetazoa" id="CPIJ015913-PA"/>
    </source>
</evidence>
<gene>
    <name evidence="3" type="primary">6049411</name>
    <name evidence="2" type="ORF">CpipJ_CPIJ015913</name>
</gene>
<dbReference type="VEuPathDB" id="VectorBase:CQUJHB014315"/>
<reference evidence="2" key="1">
    <citation type="submission" date="2007-03" db="EMBL/GenBank/DDBJ databases">
        <title>Annotation of Culex pipiens quinquefasciatus.</title>
        <authorList>
            <consortium name="The Broad Institute Genome Sequencing Platform"/>
            <person name="Atkinson P.W."/>
            <person name="Hemingway J."/>
            <person name="Christensen B.M."/>
            <person name="Higgs S."/>
            <person name="Kodira C."/>
            <person name="Hannick L."/>
            <person name="Megy K."/>
            <person name="O'Leary S."/>
            <person name="Pearson M."/>
            <person name="Haas B.J."/>
            <person name="Mauceli E."/>
            <person name="Wortman J.R."/>
            <person name="Lee N.H."/>
            <person name="Guigo R."/>
            <person name="Stanke M."/>
            <person name="Alvarado L."/>
            <person name="Amedeo P."/>
            <person name="Antoine C.H."/>
            <person name="Arensburger P."/>
            <person name="Bidwell S.L."/>
            <person name="Crawford M."/>
            <person name="Camaro F."/>
            <person name="Devon K."/>
            <person name="Engels R."/>
            <person name="Hammond M."/>
            <person name="Howarth C."/>
            <person name="Koehrsen M."/>
            <person name="Lawson D."/>
            <person name="Montgomery P."/>
            <person name="Nene V."/>
            <person name="Nusbaum C."/>
            <person name="Puiu D."/>
            <person name="Romero-Severson J."/>
            <person name="Severson D.W."/>
            <person name="Shumway M."/>
            <person name="Sisk P."/>
            <person name="Stolte C."/>
            <person name="Zeng Q."/>
            <person name="Eisenstadt E."/>
            <person name="Fraser-Liggett C."/>
            <person name="Strausberg R."/>
            <person name="Galagan J."/>
            <person name="Birren B."/>
            <person name="Collins F.H."/>
        </authorList>
    </citation>
    <scope>NUCLEOTIDE SEQUENCE [LARGE SCALE GENOMIC DNA]</scope>
    <source>
        <strain evidence="2">JHB</strain>
    </source>
</reference>